<accession>A0ABY3AXF8</accession>
<dbReference type="EMBL" id="VIJZ01000019">
    <property type="protein sequence ID" value="TQR92805.1"/>
    <property type="molecule type" value="Genomic_DNA"/>
</dbReference>
<evidence type="ECO:0000313" key="2">
    <source>
        <dbReference type="Proteomes" id="UP000319219"/>
    </source>
</evidence>
<evidence type="ECO:0008006" key="3">
    <source>
        <dbReference type="Google" id="ProtNLM"/>
    </source>
</evidence>
<sequence>MELVVGLDVAKGASVVQAFLGRNESYGILESISTRRAVLNDWETLNAMCTRTGDLSCEILNISNLLTF</sequence>
<gene>
    <name evidence="1" type="ORF">FKV70_25010</name>
</gene>
<reference evidence="1 2" key="1">
    <citation type="submission" date="2019-07" db="EMBL/GenBank/DDBJ databases">
        <title>Paenibacillus ottowii sp. nov. isolated from a fermentation system processing bovine manure.</title>
        <authorList>
            <person name="Velazquez L.F."/>
            <person name="Rajbanshi S."/>
            <person name="Guan S."/>
            <person name="Hinchee M."/>
            <person name="Welsh A."/>
        </authorList>
    </citation>
    <scope>NUCLEOTIDE SEQUENCE [LARGE SCALE GENOMIC DNA]</scope>
    <source>
        <strain evidence="1 2">MS2379</strain>
    </source>
</reference>
<comment type="caution">
    <text evidence="1">The sequence shown here is derived from an EMBL/GenBank/DDBJ whole genome shotgun (WGS) entry which is preliminary data.</text>
</comment>
<proteinExistence type="predicted"/>
<organism evidence="1 2">
    <name type="scientific">Paenibacillus ottowii</name>
    <dbReference type="NCBI Taxonomy" id="2315729"/>
    <lineage>
        <taxon>Bacteria</taxon>
        <taxon>Bacillati</taxon>
        <taxon>Bacillota</taxon>
        <taxon>Bacilli</taxon>
        <taxon>Bacillales</taxon>
        <taxon>Paenibacillaceae</taxon>
        <taxon>Paenibacillus</taxon>
    </lineage>
</organism>
<dbReference type="Proteomes" id="UP000319219">
    <property type="component" value="Unassembled WGS sequence"/>
</dbReference>
<protein>
    <recommendedName>
        <fullName evidence="3">IS110 family transposase</fullName>
    </recommendedName>
</protein>
<name>A0ABY3AXF8_9BACL</name>
<evidence type="ECO:0000313" key="1">
    <source>
        <dbReference type="EMBL" id="TQR92805.1"/>
    </source>
</evidence>
<keyword evidence="2" id="KW-1185">Reference proteome</keyword>